<dbReference type="STRING" id="758825.SAMN02982985_01276"/>
<dbReference type="EMBL" id="FOTW01000007">
    <property type="protein sequence ID" value="SFL73493.1"/>
    <property type="molecule type" value="Genomic_DNA"/>
</dbReference>
<protein>
    <submittedName>
        <fullName evidence="2">Uncharacterized protein</fullName>
    </submittedName>
</protein>
<accession>A0A1I4K4W4</accession>
<name>A0A1I4K4W4_9BURK</name>
<evidence type="ECO:0000256" key="1">
    <source>
        <dbReference type="SAM" id="MobiDB-lite"/>
    </source>
</evidence>
<keyword evidence="3" id="KW-1185">Reference proteome</keyword>
<sequence length="201" mass="22601">MFTTVSVQLPHPVLLQLIAHLEKHGGPQDLSAVMLAAVELWLCEQQSPRPGRRSLHGYQWKSLFLPEGTRLRSWSYGEHNYAEVVGDQIIHNGRAVSPNQFARSFARSNRNAWSDLSVRRPADKKWTVASRLRRELASEQRRAELAAAPLAVAVVAPAAIPPPASASVPSEPPKPRQVEAGPEWSLPERRKYRFRMEDIAY</sequence>
<reference evidence="2 3" key="1">
    <citation type="submission" date="2016-10" db="EMBL/GenBank/DDBJ databases">
        <authorList>
            <person name="de Groot N.N."/>
        </authorList>
    </citation>
    <scope>NUCLEOTIDE SEQUENCE [LARGE SCALE GENOMIC DNA]</scope>
    <source>
        <strain evidence="2 3">ATCC 43154</strain>
    </source>
</reference>
<dbReference type="RefSeq" id="WP_093385243.1">
    <property type="nucleotide sequence ID" value="NZ_FOTW01000007.1"/>
</dbReference>
<evidence type="ECO:0000313" key="2">
    <source>
        <dbReference type="EMBL" id="SFL73493.1"/>
    </source>
</evidence>
<dbReference type="Proteomes" id="UP000199470">
    <property type="component" value="Unassembled WGS sequence"/>
</dbReference>
<gene>
    <name evidence="2" type="ORF">SAMN02982985_01276</name>
</gene>
<proteinExistence type="predicted"/>
<evidence type="ECO:0000313" key="3">
    <source>
        <dbReference type="Proteomes" id="UP000199470"/>
    </source>
</evidence>
<feature type="region of interest" description="Disordered" evidence="1">
    <location>
        <begin position="161"/>
        <end position="183"/>
    </location>
</feature>
<dbReference type="OrthoDB" id="8775146at2"/>
<dbReference type="AlphaFoldDB" id="A0A1I4K4W4"/>
<organism evidence="2 3">
    <name type="scientific">Rugamonas rubra</name>
    <dbReference type="NCBI Taxonomy" id="758825"/>
    <lineage>
        <taxon>Bacteria</taxon>
        <taxon>Pseudomonadati</taxon>
        <taxon>Pseudomonadota</taxon>
        <taxon>Betaproteobacteria</taxon>
        <taxon>Burkholderiales</taxon>
        <taxon>Oxalobacteraceae</taxon>
        <taxon>Telluria group</taxon>
        <taxon>Rugamonas</taxon>
    </lineage>
</organism>